<dbReference type="Proteomes" id="UP001219518">
    <property type="component" value="Unassembled WGS sequence"/>
</dbReference>
<evidence type="ECO:0000313" key="4">
    <source>
        <dbReference type="Proteomes" id="UP001219518"/>
    </source>
</evidence>
<evidence type="ECO:0000256" key="1">
    <source>
        <dbReference type="SAM" id="MobiDB-lite"/>
    </source>
</evidence>
<gene>
    <name evidence="3" type="ORF">KUF71_019212</name>
</gene>
<evidence type="ECO:0000259" key="2">
    <source>
        <dbReference type="Pfam" id="PF24237"/>
    </source>
</evidence>
<reference evidence="3" key="1">
    <citation type="submission" date="2021-07" db="EMBL/GenBank/DDBJ databases">
        <authorList>
            <person name="Catto M.A."/>
            <person name="Jacobson A."/>
            <person name="Kennedy G."/>
            <person name="Labadie P."/>
            <person name="Hunt B.G."/>
            <person name="Srinivasan R."/>
        </authorList>
    </citation>
    <scope>NUCLEOTIDE SEQUENCE</scope>
    <source>
        <strain evidence="3">PL_HMW_Pooled</strain>
        <tissue evidence="3">Head</tissue>
    </source>
</reference>
<name>A0AAE1GUC7_9NEOP</name>
<feature type="compositionally biased region" description="Acidic residues" evidence="1">
    <location>
        <begin position="110"/>
        <end position="121"/>
    </location>
</feature>
<reference evidence="3" key="2">
    <citation type="journal article" date="2023" name="BMC Genomics">
        <title>Pest status, molecular evolution, and epigenetic factors derived from the genome assembly of Frankliniella fusca, a thysanopteran phytovirus vector.</title>
        <authorList>
            <person name="Catto M.A."/>
            <person name="Labadie P.E."/>
            <person name="Jacobson A.L."/>
            <person name="Kennedy G.G."/>
            <person name="Srinivasan R."/>
            <person name="Hunt B.G."/>
        </authorList>
    </citation>
    <scope>NUCLEOTIDE SEQUENCE</scope>
    <source>
        <strain evidence="3">PL_HMW_Pooled</strain>
    </source>
</reference>
<feature type="compositionally biased region" description="Polar residues" evidence="1">
    <location>
        <begin position="8"/>
        <end position="19"/>
    </location>
</feature>
<feature type="compositionally biased region" description="Polar residues" evidence="1">
    <location>
        <begin position="169"/>
        <end position="180"/>
    </location>
</feature>
<accession>A0AAE1GUC7</accession>
<feature type="compositionally biased region" description="Polar residues" evidence="1">
    <location>
        <begin position="138"/>
        <end position="159"/>
    </location>
</feature>
<feature type="compositionally biased region" description="Acidic residues" evidence="1">
    <location>
        <begin position="26"/>
        <end position="41"/>
    </location>
</feature>
<dbReference type="InterPro" id="IPR026678">
    <property type="entry name" value="INO80E"/>
</dbReference>
<dbReference type="GO" id="GO:0006338">
    <property type="term" value="P:chromatin remodeling"/>
    <property type="evidence" value="ECO:0007669"/>
    <property type="project" value="InterPro"/>
</dbReference>
<feature type="region of interest" description="Disordered" evidence="1">
    <location>
        <begin position="104"/>
        <end position="268"/>
    </location>
</feature>
<feature type="compositionally biased region" description="Polar residues" evidence="1">
    <location>
        <begin position="232"/>
        <end position="241"/>
    </location>
</feature>
<dbReference type="InterPro" id="IPR056515">
    <property type="entry name" value="INO80E_N"/>
</dbReference>
<feature type="compositionally biased region" description="Basic and acidic residues" evidence="1">
    <location>
        <begin position="200"/>
        <end position="209"/>
    </location>
</feature>
<dbReference type="EMBL" id="JAHWGI010000083">
    <property type="protein sequence ID" value="KAK3908956.1"/>
    <property type="molecule type" value="Genomic_DNA"/>
</dbReference>
<dbReference type="PANTHER" id="PTHR21812">
    <property type="entry name" value="INO80 COMPLEX SUBUNIT E"/>
    <property type="match status" value="1"/>
</dbReference>
<dbReference type="PANTHER" id="PTHR21812:SF1">
    <property type="entry name" value="INO80 COMPLEX SUBUNIT E"/>
    <property type="match status" value="1"/>
</dbReference>
<feature type="domain" description="INO80 complex subunit E N-terminal" evidence="2">
    <location>
        <begin position="49"/>
        <end position="96"/>
    </location>
</feature>
<protein>
    <submittedName>
        <fullName evidence="3">INO80 complex subunit E</fullName>
    </submittedName>
</protein>
<dbReference type="AlphaFoldDB" id="A0AAE1GUC7"/>
<organism evidence="3 4">
    <name type="scientific">Frankliniella fusca</name>
    <dbReference type="NCBI Taxonomy" id="407009"/>
    <lineage>
        <taxon>Eukaryota</taxon>
        <taxon>Metazoa</taxon>
        <taxon>Ecdysozoa</taxon>
        <taxon>Arthropoda</taxon>
        <taxon>Hexapoda</taxon>
        <taxon>Insecta</taxon>
        <taxon>Pterygota</taxon>
        <taxon>Neoptera</taxon>
        <taxon>Paraneoptera</taxon>
        <taxon>Thysanoptera</taxon>
        <taxon>Terebrantia</taxon>
        <taxon>Thripoidea</taxon>
        <taxon>Thripidae</taxon>
        <taxon>Frankliniella</taxon>
    </lineage>
</organism>
<comment type="caution">
    <text evidence="3">The sequence shown here is derived from an EMBL/GenBank/DDBJ whole genome shotgun (WGS) entry which is preliminary data.</text>
</comment>
<dbReference type="GO" id="GO:0031011">
    <property type="term" value="C:Ino80 complex"/>
    <property type="evidence" value="ECO:0007669"/>
    <property type="project" value="InterPro"/>
</dbReference>
<evidence type="ECO:0000313" key="3">
    <source>
        <dbReference type="EMBL" id="KAK3908956.1"/>
    </source>
</evidence>
<proteinExistence type="predicted"/>
<keyword evidence="4" id="KW-1185">Reference proteome</keyword>
<sequence length="268" mass="29909">MSGKGRSQMMQGWYQQSIAQHARDNQDDDEDDDDDEEEDEVVSQNESVDYKEQYKRLKRKLKYLIYENECYQENLRNSRAKLLEIARDRSFLLDRLLQYEKVDISSSSESGEDTESSDGEVELPRPDVTKRRKVEASSHPQPQQIHPGSTSATQKNSAPSKKKKATIRVSKQNSSTASHGSLTIPSISPAASSLAPDGHMTPEEVERHLSARGQSFIGLLPEKAPPTVPTEMFSNEPSLDSESNDQGDLETSPSNMGEDCLSVDMLGD</sequence>
<feature type="compositionally biased region" description="Low complexity" evidence="1">
    <location>
        <begin position="181"/>
        <end position="196"/>
    </location>
</feature>
<dbReference type="Pfam" id="PF24237">
    <property type="entry name" value="INO80E"/>
    <property type="match status" value="1"/>
</dbReference>
<feature type="region of interest" description="Disordered" evidence="1">
    <location>
        <begin position="1"/>
        <end position="50"/>
    </location>
</feature>